<dbReference type="RefSeq" id="WP_285672324.1">
    <property type="nucleotide sequence ID" value="NZ_BSYI01000020.1"/>
</dbReference>
<accession>A0ABQ6LMK8</accession>
<evidence type="ECO:0000256" key="2">
    <source>
        <dbReference type="ARBA" id="ARBA00022448"/>
    </source>
</evidence>
<evidence type="ECO:0000313" key="12">
    <source>
        <dbReference type="EMBL" id="GMG83529.1"/>
    </source>
</evidence>
<feature type="transmembrane region" description="Helical" evidence="10">
    <location>
        <begin position="251"/>
        <end position="272"/>
    </location>
</feature>
<organism evidence="12 13">
    <name type="scientific">Paralimibaculum aggregatum</name>
    <dbReference type="NCBI Taxonomy" id="3036245"/>
    <lineage>
        <taxon>Bacteria</taxon>
        <taxon>Pseudomonadati</taxon>
        <taxon>Pseudomonadota</taxon>
        <taxon>Alphaproteobacteria</taxon>
        <taxon>Rhodobacterales</taxon>
        <taxon>Paracoccaceae</taxon>
        <taxon>Paralimibaculum</taxon>
    </lineage>
</organism>
<keyword evidence="6 10" id="KW-1133">Transmembrane helix</keyword>
<evidence type="ECO:0000259" key="11">
    <source>
        <dbReference type="Pfam" id="PF01618"/>
    </source>
</evidence>
<evidence type="ECO:0000256" key="4">
    <source>
        <dbReference type="ARBA" id="ARBA00022692"/>
    </source>
</evidence>
<keyword evidence="4 10" id="KW-0812">Transmembrane</keyword>
<gene>
    <name evidence="12" type="ORF">LNKW23_27420</name>
</gene>
<feature type="region of interest" description="Disordered" evidence="9">
    <location>
        <begin position="302"/>
        <end position="322"/>
    </location>
</feature>
<comment type="caution">
    <text evidence="12">The sequence shown here is derived from an EMBL/GenBank/DDBJ whole genome shotgun (WGS) entry which is preliminary data.</text>
</comment>
<dbReference type="InterPro" id="IPR002898">
    <property type="entry name" value="MotA_ExbB_proton_chnl"/>
</dbReference>
<feature type="domain" description="MotA/TolQ/ExbB proton channel" evidence="11">
    <location>
        <begin position="176"/>
        <end position="281"/>
    </location>
</feature>
<dbReference type="Proteomes" id="UP001239909">
    <property type="component" value="Unassembled WGS sequence"/>
</dbReference>
<evidence type="ECO:0000256" key="8">
    <source>
        <dbReference type="RuleBase" id="RU004057"/>
    </source>
</evidence>
<keyword evidence="2 8" id="KW-0813">Transport</keyword>
<keyword evidence="13" id="KW-1185">Reference proteome</keyword>
<keyword evidence="5 8" id="KW-0653">Protein transport</keyword>
<keyword evidence="7 10" id="KW-0472">Membrane</keyword>
<evidence type="ECO:0000256" key="1">
    <source>
        <dbReference type="ARBA" id="ARBA00004651"/>
    </source>
</evidence>
<dbReference type="InterPro" id="IPR050790">
    <property type="entry name" value="ExbB/TolQ_transport"/>
</dbReference>
<protein>
    <recommendedName>
        <fullName evidence="11">MotA/TolQ/ExbB proton channel domain-containing protein</fullName>
    </recommendedName>
</protein>
<evidence type="ECO:0000256" key="7">
    <source>
        <dbReference type="ARBA" id="ARBA00023136"/>
    </source>
</evidence>
<comment type="subcellular location">
    <subcellularLocation>
        <location evidence="1">Cell membrane</location>
        <topology evidence="1">Multi-pass membrane protein</topology>
    </subcellularLocation>
    <subcellularLocation>
        <location evidence="8">Membrane</location>
        <topology evidence="8">Multi-pass membrane protein</topology>
    </subcellularLocation>
</comment>
<evidence type="ECO:0000256" key="10">
    <source>
        <dbReference type="SAM" id="Phobius"/>
    </source>
</evidence>
<feature type="compositionally biased region" description="Low complexity" evidence="9">
    <location>
        <begin position="23"/>
        <end position="36"/>
    </location>
</feature>
<evidence type="ECO:0000256" key="6">
    <source>
        <dbReference type="ARBA" id="ARBA00022989"/>
    </source>
</evidence>
<dbReference type="PANTHER" id="PTHR30625">
    <property type="entry name" value="PROTEIN TOLQ"/>
    <property type="match status" value="1"/>
</dbReference>
<keyword evidence="3" id="KW-1003">Cell membrane</keyword>
<dbReference type="PANTHER" id="PTHR30625:SF15">
    <property type="entry name" value="BIOPOLYMER TRANSPORT PROTEIN EXBB"/>
    <property type="match status" value="1"/>
</dbReference>
<evidence type="ECO:0000256" key="5">
    <source>
        <dbReference type="ARBA" id="ARBA00022927"/>
    </source>
</evidence>
<reference evidence="12 13" key="1">
    <citation type="submission" date="2023-04" db="EMBL/GenBank/DDBJ databases">
        <title>Marinoamorphus aggregata gen. nov., sp. Nov., isolate from tissue of brittle star Ophioplocus japonicus.</title>
        <authorList>
            <person name="Kawano K."/>
            <person name="Sawayama S."/>
            <person name="Nakagawa S."/>
        </authorList>
    </citation>
    <scope>NUCLEOTIDE SEQUENCE [LARGE SCALE GENOMIC DNA]</scope>
    <source>
        <strain evidence="12 13">NKW23</strain>
    </source>
</reference>
<name>A0ABQ6LMK8_9RHOB</name>
<evidence type="ECO:0000313" key="13">
    <source>
        <dbReference type="Proteomes" id="UP001239909"/>
    </source>
</evidence>
<comment type="similarity">
    <text evidence="8">Belongs to the exbB/tolQ family.</text>
</comment>
<feature type="transmembrane region" description="Helical" evidence="10">
    <location>
        <begin position="101"/>
        <end position="122"/>
    </location>
</feature>
<evidence type="ECO:0000256" key="9">
    <source>
        <dbReference type="SAM" id="MobiDB-lite"/>
    </source>
</evidence>
<dbReference type="EMBL" id="BSYI01000020">
    <property type="protein sequence ID" value="GMG83529.1"/>
    <property type="molecule type" value="Genomic_DNA"/>
</dbReference>
<dbReference type="Pfam" id="PF01618">
    <property type="entry name" value="MotA_ExbB"/>
    <property type="match status" value="1"/>
</dbReference>
<sequence>MAGEIMTEPETIAAAGGPGTGAAAGPAGVADGASPAAGADAAAAPEAAAAEAAAAGADAAGADAAAAGAVAAPPEGAADAVQATPDGLAGALQQAWDTLAAGGPVVALLGAMSVFALTIILAKSLQFAGPALGGQRAARAALRLYREGRPREAWERVEGRRGIAPRLAGATILGLAEGRSEPRLREEVTIRTADRLEAMRSWLRPLEVIGAIAPLMGLFGTVLGMIDAFAALEQAGSRVDPAVLSGGIWEALLTTAVGLAVAIPALLAANWFERRVERAEMACDSLIGGFFSAEVPGETAADATARNRYPDAHDPSYAQAAE</sequence>
<feature type="region of interest" description="Disordered" evidence="9">
    <location>
        <begin position="1"/>
        <end position="36"/>
    </location>
</feature>
<feature type="transmembrane region" description="Helical" evidence="10">
    <location>
        <begin position="208"/>
        <end position="231"/>
    </location>
</feature>
<evidence type="ECO:0000256" key="3">
    <source>
        <dbReference type="ARBA" id="ARBA00022475"/>
    </source>
</evidence>
<proteinExistence type="inferred from homology"/>